<dbReference type="PROSITE" id="PS00061">
    <property type="entry name" value="ADH_SHORT"/>
    <property type="match status" value="1"/>
</dbReference>
<dbReference type="RefSeq" id="WP_244766384.1">
    <property type="nucleotide sequence ID" value="NZ_BSOP01000051.1"/>
</dbReference>
<dbReference type="PRINTS" id="PR00080">
    <property type="entry name" value="SDRFAMILY"/>
</dbReference>
<name>A0ABQ5ZPH3_9HYPH</name>
<dbReference type="SUPFAM" id="SSF51735">
    <property type="entry name" value="NAD(P)-binding Rossmann-fold domains"/>
    <property type="match status" value="1"/>
</dbReference>
<accession>A0ABQ5ZPH3</accession>
<dbReference type="NCBIfam" id="NF005559">
    <property type="entry name" value="PRK07231.1"/>
    <property type="match status" value="1"/>
</dbReference>
<dbReference type="InterPro" id="IPR020904">
    <property type="entry name" value="Sc_DH/Rdtase_CS"/>
</dbReference>
<dbReference type="PRINTS" id="PR00081">
    <property type="entry name" value="GDHRDH"/>
</dbReference>
<dbReference type="EMBL" id="BSOP01000051">
    <property type="protein sequence ID" value="GLR54533.1"/>
    <property type="molecule type" value="Genomic_DNA"/>
</dbReference>
<sequence>MRMKGKRVVVTGGARSIGRACAERFAEEGADVAILDVLADRGGTTAAEIARQYGVDCRFYECDVGTKSSVDSTIDRVIGDLGAIDILFSNAGITRRADFLELTEEDWDDVIRINLKSMYLVGQKVARHMVERGGGGAIVNMSSSSVRMTMPTIAPYAASKGGISALTTAMSLSLAPHGIRVNAVGPGTIYTELNKDNLLKDVEKRREVLSRIPLMRFGEGRDVANVVLFLASDDAGYITGETLYIDGGRSGLNYTLPVEEK</sequence>
<protein>
    <submittedName>
        <fullName evidence="4">Dehydrogenase</fullName>
    </submittedName>
</protein>
<dbReference type="Pfam" id="PF13561">
    <property type="entry name" value="adh_short_C2"/>
    <property type="match status" value="1"/>
</dbReference>
<reference evidence="5" key="1">
    <citation type="journal article" date="2019" name="Int. J. Syst. Evol. Microbiol.">
        <title>The Global Catalogue of Microorganisms (GCM) 10K type strain sequencing project: providing services to taxonomists for standard genome sequencing and annotation.</title>
        <authorList>
            <consortium name="The Broad Institute Genomics Platform"/>
            <consortium name="The Broad Institute Genome Sequencing Center for Infectious Disease"/>
            <person name="Wu L."/>
            <person name="Ma J."/>
        </authorList>
    </citation>
    <scope>NUCLEOTIDE SEQUENCE [LARGE SCALE GENOMIC DNA]</scope>
    <source>
        <strain evidence="5">NBRC 102122</strain>
    </source>
</reference>
<dbReference type="SMART" id="SM00822">
    <property type="entry name" value="PKS_KR"/>
    <property type="match status" value="1"/>
</dbReference>
<evidence type="ECO:0000259" key="3">
    <source>
        <dbReference type="SMART" id="SM00822"/>
    </source>
</evidence>
<dbReference type="Gene3D" id="3.40.50.720">
    <property type="entry name" value="NAD(P)-binding Rossmann-like Domain"/>
    <property type="match status" value="1"/>
</dbReference>
<organism evidence="4 5">
    <name type="scientific">Shinella yambaruensis</name>
    <dbReference type="NCBI Taxonomy" id="415996"/>
    <lineage>
        <taxon>Bacteria</taxon>
        <taxon>Pseudomonadati</taxon>
        <taxon>Pseudomonadota</taxon>
        <taxon>Alphaproteobacteria</taxon>
        <taxon>Hyphomicrobiales</taxon>
        <taxon>Rhizobiaceae</taxon>
        <taxon>Shinella</taxon>
    </lineage>
</organism>
<gene>
    <name evidence="4" type="ORF">GCM10007923_57500</name>
</gene>
<feature type="domain" description="Ketoreductase" evidence="3">
    <location>
        <begin position="6"/>
        <end position="187"/>
    </location>
</feature>
<dbReference type="InterPro" id="IPR036291">
    <property type="entry name" value="NAD(P)-bd_dom_sf"/>
</dbReference>
<evidence type="ECO:0000313" key="5">
    <source>
        <dbReference type="Proteomes" id="UP001156702"/>
    </source>
</evidence>
<evidence type="ECO:0000313" key="4">
    <source>
        <dbReference type="EMBL" id="GLR54533.1"/>
    </source>
</evidence>
<dbReference type="InterPro" id="IPR057326">
    <property type="entry name" value="KR_dom"/>
</dbReference>
<dbReference type="Proteomes" id="UP001156702">
    <property type="component" value="Unassembled WGS sequence"/>
</dbReference>
<evidence type="ECO:0000256" key="2">
    <source>
        <dbReference type="ARBA" id="ARBA00023002"/>
    </source>
</evidence>
<evidence type="ECO:0000256" key="1">
    <source>
        <dbReference type="ARBA" id="ARBA00006484"/>
    </source>
</evidence>
<dbReference type="PANTHER" id="PTHR42760:SF133">
    <property type="entry name" value="3-OXOACYL-[ACYL-CARRIER-PROTEIN] REDUCTASE"/>
    <property type="match status" value="1"/>
</dbReference>
<dbReference type="PANTHER" id="PTHR42760">
    <property type="entry name" value="SHORT-CHAIN DEHYDROGENASES/REDUCTASES FAMILY MEMBER"/>
    <property type="match status" value="1"/>
</dbReference>
<keyword evidence="5" id="KW-1185">Reference proteome</keyword>
<dbReference type="InterPro" id="IPR002347">
    <property type="entry name" value="SDR_fam"/>
</dbReference>
<proteinExistence type="inferred from homology"/>
<keyword evidence="2" id="KW-0560">Oxidoreductase</keyword>
<comment type="similarity">
    <text evidence="1">Belongs to the short-chain dehydrogenases/reductases (SDR) family.</text>
</comment>
<comment type="caution">
    <text evidence="4">The sequence shown here is derived from an EMBL/GenBank/DDBJ whole genome shotgun (WGS) entry which is preliminary data.</text>
</comment>